<organism evidence="2 3">
    <name type="scientific">Candidatus Abzuiibacterium crystallinum</name>
    <dbReference type="NCBI Taxonomy" id="1974748"/>
    <lineage>
        <taxon>Bacteria</taxon>
        <taxon>Pseudomonadati</taxon>
        <taxon>Candidatus Omnitrophota</taxon>
        <taxon>Candidatus Abzuiibacterium</taxon>
    </lineage>
</organism>
<feature type="domain" description="Glycosyltransferase 2-like" evidence="1">
    <location>
        <begin position="7"/>
        <end position="161"/>
    </location>
</feature>
<evidence type="ECO:0000313" key="2">
    <source>
        <dbReference type="EMBL" id="PIQ86822.1"/>
    </source>
</evidence>
<dbReference type="Gene3D" id="3.90.550.10">
    <property type="entry name" value="Spore Coat Polysaccharide Biosynthesis Protein SpsA, Chain A"/>
    <property type="match status" value="1"/>
</dbReference>
<proteinExistence type="predicted"/>
<dbReference type="CDD" id="cd04179">
    <property type="entry name" value="DPM_DPG-synthase_like"/>
    <property type="match status" value="1"/>
</dbReference>
<dbReference type="AlphaFoldDB" id="A0A2H0LQY0"/>
<dbReference type="Proteomes" id="UP000230859">
    <property type="component" value="Unassembled WGS sequence"/>
</dbReference>
<dbReference type="SUPFAM" id="SSF53448">
    <property type="entry name" value="Nucleotide-diphospho-sugar transferases"/>
    <property type="match status" value="1"/>
</dbReference>
<dbReference type="Pfam" id="PF00535">
    <property type="entry name" value="Glycos_transf_2"/>
    <property type="match status" value="1"/>
</dbReference>
<comment type="caution">
    <text evidence="2">The sequence shown here is derived from an EMBL/GenBank/DDBJ whole genome shotgun (WGS) entry which is preliminary data.</text>
</comment>
<reference evidence="2 3" key="1">
    <citation type="submission" date="2017-09" db="EMBL/GenBank/DDBJ databases">
        <title>Depth-based differentiation of microbial function through sediment-hosted aquifers and enrichment of novel symbionts in the deep terrestrial subsurface.</title>
        <authorList>
            <person name="Probst A.J."/>
            <person name="Ladd B."/>
            <person name="Jarett J.K."/>
            <person name="Geller-Mcgrath D.E."/>
            <person name="Sieber C.M."/>
            <person name="Emerson J.B."/>
            <person name="Anantharaman K."/>
            <person name="Thomas B.C."/>
            <person name="Malmstrom R."/>
            <person name="Stieglmeier M."/>
            <person name="Klingl A."/>
            <person name="Woyke T."/>
            <person name="Ryan C.M."/>
            <person name="Banfield J.F."/>
        </authorList>
    </citation>
    <scope>NUCLEOTIDE SEQUENCE [LARGE SCALE GENOMIC DNA]</scope>
    <source>
        <strain evidence="2">CG11_big_fil_rev_8_21_14_0_20_45_26</strain>
    </source>
</reference>
<name>A0A2H0LQY0_9BACT</name>
<evidence type="ECO:0000313" key="3">
    <source>
        <dbReference type="Proteomes" id="UP000230859"/>
    </source>
</evidence>
<dbReference type="EMBL" id="PCVY01000028">
    <property type="protein sequence ID" value="PIQ86822.1"/>
    <property type="molecule type" value="Genomic_DNA"/>
</dbReference>
<dbReference type="InterPro" id="IPR050256">
    <property type="entry name" value="Glycosyltransferase_2"/>
</dbReference>
<evidence type="ECO:0000259" key="1">
    <source>
        <dbReference type="Pfam" id="PF00535"/>
    </source>
</evidence>
<dbReference type="InterPro" id="IPR001173">
    <property type="entry name" value="Glyco_trans_2-like"/>
</dbReference>
<dbReference type="PANTHER" id="PTHR48090">
    <property type="entry name" value="UNDECAPRENYL-PHOSPHATE 4-DEOXY-4-FORMAMIDO-L-ARABINOSE TRANSFERASE-RELATED"/>
    <property type="match status" value="1"/>
</dbReference>
<protein>
    <recommendedName>
        <fullName evidence="1">Glycosyltransferase 2-like domain-containing protein</fullName>
    </recommendedName>
</protein>
<dbReference type="PANTHER" id="PTHR48090:SF7">
    <property type="entry name" value="RFBJ PROTEIN"/>
    <property type="match status" value="1"/>
</dbReference>
<gene>
    <name evidence="2" type="ORF">COV74_03035</name>
</gene>
<sequence>MPKPYLSVTIPAYNEAGTIQKVVEDHLTVLEALQPELDGFEVLCLDDASHDNTCTILTKLADQTKEIRVMRHTTNQGIYRSFRDLFHEAKGTHIFQTAADDQWPAGNLVKLFHRMQKDRLDLVIGVRENRKKIYTPWRQFLSFGFNLIPKCLFGIDTKDANGIKLGRKEIFTAPLMSQSFFGEIERIVEAKKRGFRIDCESIDFLPRTQGRASGAKWRNIYMTFFDLMRYTVKRR</sequence>
<accession>A0A2H0LQY0</accession>
<dbReference type="InterPro" id="IPR029044">
    <property type="entry name" value="Nucleotide-diphossugar_trans"/>
</dbReference>